<proteinExistence type="inferred from homology"/>
<keyword evidence="7" id="KW-1133">Transmembrane helix</keyword>
<organism evidence="9 10">
    <name type="scientific">Aquipseudomonas alcaligenes</name>
    <name type="common">Pseudomonas alcaligenes</name>
    <dbReference type="NCBI Taxonomy" id="43263"/>
    <lineage>
        <taxon>Bacteria</taxon>
        <taxon>Pseudomonadati</taxon>
        <taxon>Pseudomonadota</taxon>
        <taxon>Gammaproteobacteria</taxon>
        <taxon>Pseudomonadales</taxon>
        <taxon>Pseudomonadaceae</taxon>
        <taxon>Aquipseudomonas</taxon>
    </lineage>
</organism>
<dbReference type="Proteomes" id="UP000185841">
    <property type="component" value="Unassembled WGS sequence"/>
</dbReference>
<evidence type="ECO:0000256" key="3">
    <source>
        <dbReference type="ARBA" id="ARBA00023002"/>
    </source>
</evidence>
<protein>
    <submittedName>
        <fullName evidence="9">Protein-disulfide isomerase</fullName>
    </submittedName>
</protein>
<dbReference type="EMBL" id="FTMP01000012">
    <property type="protein sequence ID" value="SIR00188.1"/>
    <property type="molecule type" value="Genomic_DNA"/>
</dbReference>
<evidence type="ECO:0000259" key="8">
    <source>
        <dbReference type="PROSITE" id="PS51352"/>
    </source>
</evidence>
<feature type="region of interest" description="Disordered" evidence="6">
    <location>
        <begin position="254"/>
        <end position="273"/>
    </location>
</feature>
<keyword evidence="5" id="KW-0676">Redox-active center</keyword>
<evidence type="ECO:0000313" key="9">
    <source>
        <dbReference type="EMBL" id="SIR00188.1"/>
    </source>
</evidence>
<feature type="transmembrane region" description="Helical" evidence="7">
    <location>
        <begin position="12"/>
        <end position="35"/>
    </location>
</feature>
<evidence type="ECO:0000256" key="5">
    <source>
        <dbReference type="ARBA" id="ARBA00023284"/>
    </source>
</evidence>
<dbReference type="InterPro" id="IPR036249">
    <property type="entry name" value="Thioredoxin-like_sf"/>
</dbReference>
<evidence type="ECO:0000256" key="1">
    <source>
        <dbReference type="ARBA" id="ARBA00005791"/>
    </source>
</evidence>
<feature type="domain" description="Thioredoxin" evidence="8">
    <location>
        <begin position="44"/>
        <end position="250"/>
    </location>
</feature>
<dbReference type="Pfam" id="PF13462">
    <property type="entry name" value="Thioredoxin_4"/>
    <property type="match status" value="1"/>
</dbReference>
<keyword evidence="7" id="KW-0812">Transmembrane</keyword>
<evidence type="ECO:0000256" key="2">
    <source>
        <dbReference type="ARBA" id="ARBA00022729"/>
    </source>
</evidence>
<dbReference type="InterPro" id="IPR013766">
    <property type="entry name" value="Thioredoxin_domain"/>
</dbReference>
<comment type="similarity">
    <text evidence="1">Belongs to the thioredoxin family. DsbA subfamily.</text>
</comment>
<reference evidence="9 10" key="1">
    <citation type="submission" date="2017-01" db="EMBL/GenBank/DDBJ databases">
        <authorList>
            <person name="Mah S.A."/>
            <person name="Swanson W.J."/>
            <person name="Moy G.W."/>
            <person name="Vacquier V.D."/>
        </authorList>
    </citation>
    <scope>NUCLEOTIDE SEQUENCE [LARGE SCALE GENOMIC DNA]</scope>
    <source>
        <strain evidence="9 10">RU36E</strain>
    </source>
</reference>
<sequence length="273" mass="29809">MDNTKGTPLTAVVGLSLVFSAVAVGVSLSISSMLGKAYVRDEVQKVLAQIEEEKITSQVEANLKPWSLAHKQTIDGRHIYGSPEAEFTLVEFSDLECGFCKRLHETPKMLVEQAKGKINWEWHHFPLQFHDPAATTGAEAAECVGEIAGNQAFWAFTGQWFTQSKMNGQGVENIGSIARMVGAEEKAFTECLNSGKYQQLVKKQIEKGIELGVTGTPGTFVVDNTTGNRLLVKGAQPPQAFLQAVEQLVKMREKTPSQESIPAEVDMPVGESQ</sequence>
<keyword evidence="4" id="KW-1015">Disulfide bond</keyword>
<dbReference type="PANTHER" id="PTHR13887">
    <property type="entry name" value="GLUTATHIONE S-TRANSFERASE KAPPA"/>
    <property type="match status" value="1"/>
</dbReference>
<dbReference type="InterPro" id="IPR012336">
    <property type="entry name" value="Thioredoxin-like_fold"/>
</dbReference>
<dbReference type="AlphaFoldDB" id="A0A1N6XCV1"/>
<dbReference type="Gene3D" id="3.40.30.10">
    <property type="entry name" value="Glutaredoxin"/>
    <property type="match status" value="1"/>
</dbReference>
<gene>
    <name evidence="9" type="ORF">SAMN05878282_11288</name>
</gene>
<keyword evidence="2" id="KW-0732">Signal</keyword>
<evidence type="ECO:0000256" key="7">
    <source>
        <dbReference type="SAM" id="Phobius"/>
    </source>
</evidence>
<evidence type="ECO:0000256" key="4">
    <source>
        <dbReference type="ARBA" id="ARBA00023157"/>
    </source>
</evidence>
<name>A0A1N6XCV1_AQUAC</name>
<evidence type="ECO:0000313" key="10">
    <source>
        <dbReference type="Proteomes" id="UP000185841"/>
    </source>
</evidence>
<dbReference type="GO" id="GO:0016853">
    <property type="term" value="F:isomerase activity"/>
    <property type="evidence" value="ECO:0007669"/>
    <property type="project" value="UniProtKB-KW"/>
</dbReference>
<accession>A0A1N6XCV1</accession>
<keyword evidence="3" id="KW-0560">Oxidoreductase</keyword>
<dbReference type="PANTHER" id="PTHR13887:SF14">
    <property type="entry name" value="DISULFIDE BOND FORMATION PROTEIN D"/>
    <property type="match status" value="1"/>
</dbReference>
<dbReference type="RefSeq" id="WP_076429353.1">
    <property type="nucleotide sequence ID" value="NZ_FTMP01000012.1"/>
</dbReference>
<dbReference type="PROSITE" id="PS51352">
    <property type="entry name" value="THIOREDOXIN_2"/>
    <property type="match status" value="1"/>
</dbReference>
<keyword evidence="7" id="KW-0472">Membrane</keyword>
<dbReference type="GO" id="GO:0016491">
    <property type="term" value="F:oxidoreductase activity"/>
    <property type="evidence" value="ECO:0007669"/>
    <property type="project" value="UniProtKB-KW"/>
</dbReference>
<keyword evidence="9" id="KW-0413">Isomerase</keyword>
<dbReference type="SUPFAM" id="SSF52833">
    <property type="entry name" value="Thioredoxin-like"/>
    <property type="match status" value="1"/>
</dbReference>
<evidence type="ECO:0000256" key="6">
    <source>
        <dbReference type="SAM" id="MobiDB-lite"/>
    </source>
</evidence>